<dbReference type="EMBL" id="JACCAA010000001">
    <property type="protein sequence ID" value="NYG60409.1"/>
    <property type="molecule type" value="Genomic_DNA"/>
</dbReference>
<keyword evidence="2" id="KW-1185">Reference proteome</keyword>
<name>A0A7Y9S3M4_9ACTN</name>
<evidence type="ECO:0008006" key="3">
    <source>
        <dbReference type="Google" id="ProtNLM"/>
    </source>
</evidence>
<accession>A0A7Y9S3M4</accession>
<dbReference type="Proteomes" id="UP000540656">
    <property type="component" value="Unassembled WGS sequence"/>
</dbReference>
<evidence type="ECO:0000313" key="1">
    <source>
        <dbReference type="EMBL" id="NYG60409.1"/>
    </source>
</evidence>
<proteinExistence type="predicted"/>
<comment type="caution">
    <text evidence="1">The sequence shown here is derived from an EMBL/GenBank/DDBJ whole genome shotgun (WGS) entry which is preliminary data.</text>
</comment>
<gene>
    <name evidence="1" type="ORF">BJ980_003332</name>
</gene>
<protein>
    <recommendedName>
        <fullName evidence="3">Histone deacetylase</fullName>
    </recommendedName>
</protein>
<organism evidence="1 2">
    <name type="scientific">Nocardioides daedukensis</name>
    <dbReference type="NCBI Taxonomy" id="634462"/>
    <lineage>
        <taxon>Bacteria</taxon>
        <taxon>Bacillati</taxon>
        <taxon>Actinomycetota</taxon>
        <taxon>Actinomycetes</taxon>
        <taxon>Propionibacteriales</taxon>
        <taxon>Nocardioidaceae</taxon>
        <taxon>Nocardioides</taxon>
    </lineage>
</organism>
<dbReference type="AlphaFoldDB" id="A0A7Y9S3M4"/>
<evidence type="ECO:0000313" key="2">
    <source>
        <dbReference type="Proteomes" id="UP000540656"/>
    </source>
</evidence>
<reference evidence="1 2" key="1">
    <citation type="submission" date="2020-07" db="EMBL/GenBank/DDBJ databases">
        <title>Sequencing the genomes of 1000 actinobacteria strains.</title>
        <authorList>
            <person name="Klenk H.-P."/>
        </authorList>
    </citation>
    <scope>NUCLEOTIDE SEQUENCE [LARGE SCALE GENOMIC DNA]</scope>
    <source>
        <strain evidence="1 2">DSM 23819</strain>
    </source>
</reference>
<dbReference type="RefSeq" id="WP_179503343.1">
    <property type="nucleotide sequence ID" value="NZ_JACCAA010000001.1"/>
</dbReference>
<dbReference type="Gene3D" id="3.10.490.10">
    <property type="entry name" value="Gamma-glutamyl cyclotransferase-like"/>
    <property type="match status" value="1"/>
</dbReference>
<sequence>MSQHLWYVSYGSNMSLVRLRCYLEGGCPPGARVTYAGARDSTLPVADVAVELPGSLYFAGESRTWGGGVAFYDHDVPGPTPARAYKITAEQFADVAAQEMHRIPDPDDPLVEVLLNGLVDGLPDGRHAAGPGSYETLIEVGRLDGLPMLTFTSPHGRDAIEHTPPGPAYLAMLAEGLRDAHGWDDDQVEAHFAALRR</sequence>